<dbReference type="Proteomes" id="UP000691718">
    <property type="component" value="Unassembled WGS sequence"/>
</dbReference>
<dbReference type="PANTHER" id="PTHR10773:SF19">
    <property type="match status" value="1"/>
</dbReference>
<accession>A0A8S3Y808</accession>
<sequence>MMSRGKKLVSLVAVNCEKVSENEQSSHAGLVDIQEIQSTSYNNADAIDLHHSQIHDGPGNETFFNTLIKSTACCSKYQKGEDSDDNVETELESLFGDVSDADDPTYRLPIFSHQLENENSNNLVTLEDLLGNKENFNAEKFDVEHIQNNIEVFDQGYEQHREITAIIEDILDEVFKKAWLLIEPLKRWRKSDPSSWARNVVKKRRADGLPYKSKANIRPAKVPKEIDCSKCPFKCTDVFDTTDRDKFCRFFWNLDFLGRKNFILANVTIQMPKRVLSVRNRRRPEKKYTKKCFFTKQNLKKQVCQKFFCNTLIISPAVITDAINKRNDMNCFDVNDQRGAHEPVNKTKPDIIQGIKKHIESFPCMEAHYSRKDTKRRYLDKNLNIRRMYLLYKDECLKNGSEPVSEITYRRIFSKEYNPSFFVPRKDQCLICTNHAKADTEKKRELEDDYLAHQERKKICNREKEKDKVRSNTDEHFSSVTFDLQAVLQIPASDVGLLYYSRKLCVYNLTIYEAALPNNAFCFTWSEVNGRKGSSEIGTILLHYLLNCVCDNVTEISLFSDTCGGQNRNQFVAALLLWAVQKIDHLKVIEQKFLESGHTQMEADSMHSSIEFAKKNYLCFFHDGMDFYFQTC</sequence>
<dbReference type="OrthoDB" id="434783at2759"/>
<organism evidence="1 2">
    <name type="scientific">Parnassius apollo</name>
    <name type="common">Apollo butterfly</name>
    <name type="synonym">Papilio apollo</name>
    <dbReference type="NCBI Taxonomy" id="110799"/>
    <lineage>
        <taxon>Eukaryota</taxon>
        <taxon>Metazoa</taxon>
        <taxon>Ecdysozoa</taxon>
        <taxon>Arthropoda</taxon>
        <taxon>Hexapoda</taxon>
        <taxon>Insecta</taxon>
        <taxon>Pterygota</taxon>
        <taxon>Neoptera</taxon>
        <taxon>Endopterygota</taxon>
        <taxon>Lepidoptera</taxon>
        <taxon>Glossata</taxon>
        <taxon>Ditrysia</taxon>
        <taxon>Papilionoidea</taxon>
        <taxon>Papilionidae</taxon>
        <taxon>Parnassiinae</taxon>
        <taxon>Parnassini</taxon>
        <taxon>Parnassius</taxon>
        <taxon>Parnassius</taxon>
    </lineage>
</organism>
<keyword evidence="2" id="KW-1185">Reference proteome</keyword>
<comment type="caution">
    <text evidence="1">The sequence shown here is derived from an EMBL/GenBank/DDBJ whole genome shotgun (WGS) entry which is preliminary data.</text>
</comment>
<dbReference type="PANTHER" id="PTHR10773">
    <property type="entry name" value="DNA-DIRECTED RNA POLYMERASES I, II, AND III SUBUNIT RPABC2"/>
    <property type="match status" value="1"/>
</dbReference>
<reference evidence="1" key="1">
    <citation type="submission" date="2021-04" db="EMBL/GenBank/DDBJ databases">
        <authorList>
            <person name="Tunstrom K."/>
        </authorList>
    </citation>
    <scope>NUCLEOTIDE SEQUENCE</scope>
</reference>
<dbReference type="AlphaFoldDB" id="A0A8S3Y808"/>
<proteinExistence type="predicted"/>
<dbReference type="EMBL" id="CAJQZP010001607">
    <property type="protein sequence ID" value="CAG5056571.1"/>
    <property type="molecule type" value="Genomic_DNA"/>
</dbReference>
<gene>
    <name evidence="1" type="ORF">PAPOLLO_LOCUS26785</name>
</gene>
<name>A0A8S3Y808_PARAO</name>
<evidence type="ECO:0000313" key="1">
    <source>
        <dbReference type="EMBL" id="CAG5056571.1"/>
    </source>
</evidence>
<evidence type="ECO:0000313" key="2">
    <source>
        <dbReference type="Proteomes" id="UP000691718"/>
    </source>
</evidence>
<protein>
    <submittedName>
        <fullName evidence="1">(apollo) hypothetical protein</fullName>
    </submittedName>
</protein>